<name>A0A5B7DSK0_PORTR</name>
<evidence type="ECO:0000313" key="2">
    <source>
        <dbReference type="Proteomes" id="UP000324222"/>
    </source>
</evidence>
<proteinExistence type="predicted"/>
<gene>
    <name evidence="1" type="ORF">E2C01_016973</name>
</gene>
<reference evidence="1 2" key="1">
    <citation type="submission" date="2019-05" db="EMBL/GenBank/DDBJ databases">
        <title>Another draft genome of Portunus trituberculatus and its Hox gene families provides insights of decapod evolution.</title>
        <authorList>
            <person name="Jeong J.-H."/>
            <person name="Song I."/>
            <person name="Kim S."/>
            <person name="Choi T."/>
            <person name="Kim D."/>
            <person name="Ryu S."/>
            <person name="Kim W."/>
        </authorList>
    </citation>
    <scope>NUCLEOTIDE SEQUENCE [LARGE SCALE GENOMIC DNA]</scope>
    <source>
        <tissue evidence="1">Muscle</tissue>
    </source>
</reference>
<dbReference type="Proteomes" id="UP000324222">
    <property type="component" value="Unassembled WGS sequence"/>
</dbReference>
<comment type="caution">
    <text evidence="1">The sequence shown here is derived from an EMBL/GenBank/DDBJ whole genome shotgun (WGS) entry which is preliminary data.</text>
</comment>
<organism evidence="1 2">
    <name type="scientific">Portunus trituberculatus</name>
    <name type="common">Swimming crab</name>
    <name type="synonym">Neptunus trituberculatus</name>
    <dbReference type="NCBI Taxonomy" id="210409"/>
    <lineage>
        <taxon>Eukaryota</taxon>
        <taxon>Metazoa</taxon>
        <taxon>Ecdysozoa</taxon>
        <taxon>Arthropoda</taxon>
        <taxon>Crustacea</taxon>
        <taxon>Multicrustacea</taxon>
        <taxon>Malacostraca</taxon>
        <taxon>Eumalacostraca</taxon>
        <taxon>Eucarida</taxon>
        <taxon>Decapoda</taxon>
        <taxon>Pleocyemata</taxon>
        <taxon>Brachyura</taxon>
        <taxon>Eubrachyura</taxon>
        <taxon>Portunoidea</taxon>
        <taxon>Portunidae</taxon>
        <taxon>Portuninae</taxon>
        <taxon>Portunus</taxon>
    </lineage>
</organism>
<keyword evidence="2" id="KW-1185">Reference proteome</keyword>
<dbReference type="EMBL" id="VSRR010001266">
    <property type="protein sequence ID" value="MPC23906.1"/>
    <property type="molecule type" value="Genomic_DNA"/>
</dbReference>
<dbReference type="AlphaFoldDB" id="A0A5B7DSK0"/>
<protein>
    <submittedName>
        <fullName evidence="1">Uncharacterized protein</fullName>
    </submittedName>
</protein>
<evidence type="ECO:0000313" key="1">
    <source>
        <dbReference type="EMBL" id="MPC23906.1"/>
    </source>
</evidence>
<accession>A0A5B7DSK0</accession>
<sequence>MSTDIGIRDRRSGVSRITVFALGEYVSAVQKHTSSRNTLLGNLIDMTFYLPTNNTGTTTTITTITTTTTTPAVEGRCATPSLPSLFPLPPLPAATTTLPVPRLAPLSEAGSYKV</sequence>